<accession>A0AA89BIG4</accession>
<dbReference type="AlphaFoldDB" id="A0AA89BIG4"/>
<keyword evidence="2" id="KW-1185">Reference proteome</keyword>
<reference evidence="1" key="1">
    <citation type="submission" date="2022-12" db="EMBL/GenBank/DDBJ databases">
        <title>Draft genome assemblies for two species of Escallonia (Escalloniales).</title>
        <authorList>
            <person name="Chanderbali A."/>
            <person name="Dervinis C."/>
            <person name="Anghel I."/>
            <person name="Soltis D."/>
            <person name="Soltis P."/>
            <person name="Zapata F."/>
        </authorList>
    </citation>
    <scope>NUCLEOTIDE SEQUENCE</scope>
    <source>
        <strain evidence="1">UCBG64.0493</strain>
        <tissue evidence="1">Leaf</tissue>
    </source>
</reference>
<gene>
    <name evidence="1" type="ORF">RJ639_002389</name>
</gene>
<dbReference type="EMBL" id="JAVXUP010000021">
    <property type="protein sequence ID" value="KAK3042343.1"/>
    <property type="molecule type" value="Genomic_DNA"/>
</dbReference>
<comment type="caution">
    <text evidence="1">The sequence shown here is derived from an EMBL/GenBank/DDBJ whole genome shotgun (WGS) entry which is preliminary data.</text>
</comment>
<sequence>MGDQTPMTVDSDLARYLQSSKWSSKVSVKSIHGPTKFSGAPHVRSTKSTSGMQGPRWLIWLVLQNCGDLEIEDRNIVVTAPLVIKVAFVPLCGVLLQNSLQALDLRNAPLSQVLLVQNIQMMRSAQTPVRKDWSVQYAGNPSISWKMCHMSCGVAIRFANIVY</sequence>
<evidence type="ECO:0000313" key="2">
    <source>
        <dbReference type="Proteomes" id="UP001188597"/>
    </source>
</evidence>
<evidence type="ECO:0000313" key="1">
    <source>
        <dbReference type="EMBL" id="KAK3042343.1"/>
    </source>
</evidence>
<dbReference type="Proteomes" id="UP001188597">
    <property type="component" value="Unassembled WGS sequence"/>
</dbReference>
<organism evidence="1 2">
    <name type="scientific">Escallonia herrerae</name>
    <dbReference type="NCBI Taxonomy" id="1293975"/>
    <lineage>
        <taxon>Eukaryota</taxon>
        <taxon>Viridiplantae</taxon>
        <taxon>Streptophyta</taxon>
        <taxon>Embryophyta</taxon>
        <taxon>Tracheophyta</taxon>
        <taxon>Spermatophyta</taxon>
        <taxon>Magnoliopsida</taxon>
        <taxon>eudicotyledons</taxon>
        <taxon>Gunneridae</taxon>
        <taxon>Pentapetalae</taxon>
        <taxon>asterids</taxon>
        <taxon>campanulids</taxon>
        <taxon>Escalloniales</taxon>
        <taxon>Escalloniaceae</taxon>
        <taxon>Escallonia</taxon>
    </lineage>
</organism>
<proteinExistence type="predicted"/>
<protein>
    <submittedName>
        <fullName evidence="1">Uncharacterized protein</fullName>
    </submittedName>
</protein>
<name>A0AA89BIG4_9ASTE</name>